<gene>
    <name evidence="2" type="ORF">GHYDROH2_28190</name>
</gene>
<comment type="caution">
    <text evidence="2">The sequence shown here is derived from an EMBL/GenBank/DDBJ whole genome shotgun (WGS) entry which is preliminary data.</text>
</comment>
<keyword evidence="1" id="KW-0175">Coiled coil</keyword>
<dbReference type="SUPFAM" id="SSF46689">
    <property type="entry name" value="Homeodomain-like"/>
    <property type="match status" value="1"/>
</dbReference>
<dbReference type="InterPro" id="IPR002514">
    <property type="entry name" value="Transposase_8"/>
</dbReference>
<dbReference type="Gene3D" id="1.10.10.60">
    <property type="entry name" value="Homeodomain-like"/>
    <property type="match status" value="1"/>
</dbReference>
<dbReference type="GO" id="GO:0004803">
    <property type="term" value="F:transposase activity"/>
    <property type="evidence" value="ECO:0007669"/>
    <property type="project" value="InterPro"/>
</dbReference>
<dbReference type="AlphaFoldDB" id="A0A9W6G2S7"/>
<dbReference type="Proteomes" id="UP001144352">
    <property type="component" value="Unassembled WGS sequence"/>
</dbReference>
<accession>A0A9W6G2S7</accession>
<sequence length="121" mass="13925">MAKINGPKKIRSYGQQFKATAVKLSHLPGVQVQDVAESLDIHPFMLSRWRKEYREGLIVDNDTPDIETPAIASELQRLRQLEKEHARLKEEHELLKKAIRFCSERKQKSTPSSSRTGKDTK</sequence>
<dbReference type="RefSeq" id="WP_281875765.1">
    <property type="nucleotide sequence ID" value="NZ_BSDS01000002.1"/>
</dbReference>
<evidence type="ECO:0000313" key="3">
    <source>
        <dbReference type="Proteomes" id="UP001144352"/>
    </source>
</evidence>
<dbReference type="GO" id="GO:0006313">
    <property type="term" value="P:DNA transposition"/>
    <property type="evidence" value="ECO:0007669"/>
    <property type="project" value="InterPro"/>
</dbReference>
<feature type="coiled-coil region" evidence="1">
    <location>
        <begin position="71"/>
        <end position="98"/>
    </location>
</feature>
<organism evidence="2 3">
    <name type="scientific">Geobacter hydrogenophilus</name>
    <dbReference type="NCBI Taxonomy" id="40983"/>
    <lineage>
        <taxon>Bacteria</taxon>
        <taxon>Pseudomonadati</taxon>
        <taxon>Thermodesulfobacteriota</taxon>
        <taxon>Desulfuromonadia</taxon>
        <taxon>Geobacterales</taxon>
        <taxon>Geobacteraceae</taxon>
        <taxon>Geobacter</taxon>
    </lineage>
</organism>
<evidence type="ECO:0000256" key="1">
    <source>
        <dbReference type="SAM" id="Coils"/>
    </source>
</evidence>
<keyword evidence="3" id="KW-1185">Reference proteome</keyword>
<dbReference type="GO" id="GO:0003677">
    <property type="term" value="F:DNA binding"/>
    <property type="evidence" value="ECO:0007669"/>
    <property type="project" value="InterPro"/>
</dbReference>
<proteinExistence type="predicted"/>
<dbReference type="EMBL" id="BSDS01000002">
    <property type="protein sequence ID" value="GLI39318.1"/>
    <property type="molecule type" value="Genomic_DNA"/>
</dbReference>
<dbReference type="Pfam" id="PF01527">
    <property type="entry name" value="HTH_Tnp_1"/>
    <property type="match status" value="1"/>
</dbReference>
<name>A0A9W6G2S7_9BACT</name>
<dbReference type="InterPro" id="IPR009057">
    <property type="entry name" value="Homeodomain-like_sf"/>
</dbReference>
<reference evidence="2" key="1">
    <citation type="submission" date="2022-12" db="EMBL/GenBank/DDBJ databases">
        <title>Reference genome sequencing for broad-spectrum identification of bacterial and archaeal isolates by mass spectrometry.</title>
        <authorList>
            <person name="Sekiguchi Y."/>
            <person name="Tourlousse D.M."/>
        </authorList>
    </citation>
    <scope>NUCLEOTIDE SEQUENCE</scope>
    <source>
        <strain evidence="2">H2</strain>
    </source>
</reference>
<evidence type="ECO:0000313" key="2">
    <source>
        <dbReference type="EMBL" id="GLI39318.1"/>
    </source>
</evidence>
<protein>
    <submittedName>
        <fullName evidence="2">Transposase</fullName>
    </submittedName>
</protein>